<keyword evidence="6" id="KW-1185">Reference proteome</keyword>
<evidence type="ECO:0000259" key="4">
    <source>
        <dbReference type="PROSITE" id="PS50168"/>
    </source>
</evidence>
<name>A0ABN8M151_9CNID</name>
<sequence>MASISQFNVLLNNLSNELSSENLQSLIYVCGELISERESEKISSGWDAFKILIRRNAIGEKPMKMAFLLEIIKELRPQRKDLVNMVKRYIEDHYREPQRIIDGYENSSDYYILVSPPSAMPLPGESDEEDCQCSARSRCCSCNFRYKQGSYFCLAMFSILVIATAGLTIPIELLKLKGPHSPPPTPSTPKPSQPTSTTSRQTGAFMGSNGNKQEYERKNGNNAKTEKHENGSASEAPTGAGPGRFWPVTIVVLLFLAACFGLLSLSVKGRERKLPCTHPQSNIGNYGSINTDLTGSSSQYIKNTERKSGHKCSCCFGHVAITILSAPLCLASVREDTHYAPLASTNWTVPEAVVFTDDCRRQNEPVQDE</sequence>
<evidence type="ECO:0000313" key="6">
    <source>
        <dbReference type="Proteomes" id="UP001159427"/>
    </source>
</evidence>
<dbReference type="Pfam" id="PF01335">
    <property type="entry name" value="DED"/>
    <property type="match status" value="1"/>
</dbReference>
<keyword evidence="3" id="KW-1133">Transmembrane helix</keyword>
<dbReference type="PANTHER" id="PTHR48169:SF7">
    <property type="entry name" value="CASPASE 10"/>
    <property type="match status" value="1"/>
</dbReference>
<organism evidence="5 6">
    <name type="scientific">Porites evermanni</name>
    <dbReference type="NCBI Taxonomy" id="104178"/>
    <lineage>
        <taxon>Eukaryota</taxon>
        <taxon>Metazoa</taxon>
        <taxon>Cnidaria</taxon>
        <taxon>Anthozoa</taxon>
        <taxon>Hexacorallia</taxon>
        <taxon>Scleractinia</taxon>
        <taxon>Fungiina</taxon>
        <taxon>Poritidae</taxon>
        <taxon>Porites</taxon>
    </lineage>
</organism>
<feature type="domain" description="DED" evidence="4">
    <location>
        <begin position="6"/>
        <end position="88"/>
    </location>
</feature>
<keyword evidence="3" id="KW-0812">Transmembrane</keyword>
<dbReference type="PANTHER" id="PTHR48169">
    <property type="entry name" value="DED DOMAIN-CONTAINING PROTEIN"/>
    <property type="match status" value="1"/>
</dbReference>
<dbReference type="InterPro" id="IPR011029">
    <property type="entry name" value="DEATH-like_dom_sf"/>
</dbReference>
<accession>A0ABN8M151</accession>
<dbReference type="PROSITE" id="PS50168">
    <property type="entry name" value="DED"/>
    <property type="match status" value="1"/>
</dbReference>
<feature type="compositionally biased region" description="Basic and acidic residues" evidence="2">
    <location>
        <begin position="213"/>
        <end position="230"/>
    </location>
</feature>
<keyword evidence="1" id="KW-0053">Apoptosis</keyword>
<comment type="caution">
    <text evidence="5">The sequence shown here is derived from an EMBL/GenBank/DDBJ whole genome shotgun (WGS) entry which is preliminary data.</text>
</comment>
<keyword evidence="3" id="KW-0472">Membrane</keyword>
<evidence type="ECO:0000256" key="1">
    <source>
        <dbReference type="ARBA" id="ARBA00022703"/>
    </source>
</evidence>
<gene>
    <name evidence="5" type="ORF">PEVE_00018776</name>
</gene>
<dbReference type="Gene3D" id="1.10.533.10">
    <property type="entry name" value="Death Domain, Fas"/>
    <property type="match status" value="1"/>
</dbReference>
<feature type="transmembrane region" description="Helical" evidence="3">
    <location>
        <begin position="151"/>
        <end position="171"/>
    </location>
</feature>
<feature type="transmembrane region" description="Helical" evidence="3">
    <location>
        <begin position="245"/>
        <end position="265"/>
    </location>
</feature>
<evidence type="ECO:0000256" key="2">
    <source>
        <dbReference type="SAM" id="MobiDB-lite"/>
    </source>
</evidence>
<reference evidence="5 6" key="1">
    <citation type="submission" date="2022-05" db="EMBL/GenBank/DDBJ databases">
        <authorList>
            <consortium name="Genoscope - CEA"/>
            <person name="William W."/>
        </authorList>
    </citation>
    <scope>NUCLEOTIDE SEQUENCE [LARGE SCALE GENOMIC DNA]</scope>
</reference>
<proteinExistence type="predicted"/>
<dbReference type="Proteomes" id="UP001159427">
    <property type="component" value="Unassembled WGS sequence"/>
</dbReference>
<dbReference type="InterPro" id="IPR001875">
    <property type="entry name" value="DED_dom"/>
</dbReference>
<dbReference type="EMBL" id="CALNXI010000254">
    <property type="protein sequence ID" value="CAH3023286.1"/>
    <property type="molecule type" value="Genomic_DNA"/>
</dbReference>
<feature type="compositionally biased region" description="Pro residues" evidence="2">
    <location>
        <begin position="180"/>
        <end position="192"/>
    </location>
</feature>
<dbReference type="SMART" id="SM00031">
    <property type="entry name" value="DED"/>
    <property type="match status" value="1"/>
</dbReference>
<evidence type="ECO:0000313" key="5">
    <source>
        <dbReference type="EMBL" id="CAH3023286.1"/>
    </source>
</evidence>
<dbReference type="SUPFAM" id="SSF47986">
    <property type="entry name" value="DEATH domain"/>
    <property type="match status" value="1"/>
</dbReference>
<protein>
    <recommendedName>
        <fullName evidence="4">DED domain-containing protein</fullName>
    </recommendedName>
</protein>
<evidence type="ECO:0000256" key="3">
    <source>
        <dbReference type="SAM" id="Phobius"/>
    </source>
</evidence>
<feature type="region of interest" description="Disordered" evidence="2">
    <location>
        <begin position="178"/>
        <end position="238"/>
    </location>
</feature>